<sequence length="100" mass="10252">MDQAVILDPDSLEQCAGGLAIYVLPSFSASVSPYPITIEPSAAILAATTPGLAKHQRCVHAPLRPTPSPGLPSLDATGISVSQAHSPFSVHDPKSPTVPS</sequence>
<dbReference type="AlphaFoldDB" id="A0AAV2T9G6"/>
<evidence type="ECO:0000256" key="1">
    <source>
        <dbReference type="SAM" id="MobiDB-lite"/>
    </source>
</evidence>
<dbReference type="EMBL" id="CAXLJL010000114">
    <property type="protein sequence ID" value="CAL5132097.1"/>
    <property type="molecule type" value="Genomic_DNA"/>
</dbReference>
<proteinExistence type="predicted"/>
<feature type="region of interest" description="Disordered" evidence="1">
    <location>
        <begin position="60"/>
        <end position="100"/>
    </location>
</feature>
<dbReference type="Proteomes" id="UP001497525">
    <property type="component" value="Unassembled WGS sequence"/>
</dbReference>
<accession>A0AAV2T9G6</accession>
<evidence type="ECO:0000313" key="2">
    <source>
        <dbReference type="EMBL" id="CAL5132097.1"/>
    </source>
</evidence>
<protein>
    <submittedName>
        <fullName evidence="2">Uncharacterized protein</fullName>
    </submittedName>
</protein>
<name>A0AAV2T9G6_CALDB</name>
<comment type="caution">
    <text evidence="2">The sequence shown here is derived from an EMBL/GenBank/DDBJ whole genome shotgun (WGS) entry which is preliminary data.</text>
</comment>
<organism evidence="2 3">
    <name type="scientific">Calicophoron daubneyi</name>
    <name type="common">Rumen fluke</name>
    <name type="synonym">Paramphistomum daubneyi</name>
    <dbReference type="NCBI Taxonomy" id="300641"/>
    <lineage>
        <taxon>Eukaryota</taxon>
        <taxon>Metazoa</taxon>
        <taxon>Spiralia</taxon>
        <taxon>Lophotrochozoa</taxon>
        <taxon>Platyhelminthes</taxon>
        <taxon>Trematoda</taxon>
        <taxon>Digenea</taxon>
        <taxon>Plagiorchiida</taxon>
        <taxon>Pronocephalata</taxon>
        <taxon>Paramphistomoidea</taxon>
        <taxon>Paramphistomidae</taxon>
        <taxon>Calicophoron</taxon>
    </lineage>
</organism>
<gene>
    <name evidence="2" type="ORF">CDAUBV1_LOCUS4609</name>
</gene>
<evidence type="ECO:0000313" key="3">
    <source>
        <dbReference type="Proteomes" id="UP001497525"/>
    </source>
</evidence>
<reference evidence="2" key="1">
    <citation type="submission" date="2024-06" db="EMBL/GenBank/DDBJ databases">
        <authorList>
            <person name="Liu X."/>
            <person name="Lenzi L."/>
            <person name="Haldenby T S."/>
            <person name="Uol C."/>
        </authorList>
    </citation>
    <scope>NUCLEOTIDE SEQUENCE</scope>
</reference>